<evidence type="ECO:0000313" key="3">
    <source>
        <dbReference type="Proteomes" id="UP000325849"/>
    </source>
</evidence>
<dbReference type="EMBL" id="VJZD01000488">
    <property type="protein sequence ID" value="MPY38292.1"/>
    <property type="molecule type" value="Genomic_DNA"/>
</dbReference>
<comment type="caution">
    <text evidence="2">The sequence shown here is derived from an EMBL/GenBank/DDBJ whole genome shotgun (WGS) entry which is preliminary data.</text>
</comment>
<feature type="compositionally biased region" description="Basic and acidic residues" evidence="1">
    <location>
        <begin position="82"/>
        <end position="93"/>
    </location>
</feature>
<evidence type="ECO:0008006" key="4">
    <source>
        <dbReference type="Google" id="ProtNLM"/>
    </source>
</evidence>
<evidence type="ECO:0000313" key="2">
    <source>
        <dbReference type="EMBL" id="MPY38292.1"/>
    </source>
</evidence>
<reference evidence="2 3" key="1">
    <citation type="submission" date="2019-07" db="EMBL/GenBank/DDBJ databases">
        <title>New species of Amycolatopsis and Streptomyces.</title>
        <authorList>
            <person name="Duangmal K."/>
            <person name="Teo W.F.A."/>
            <person name="Lipun K."/>
        </authorList>
    </citation>
    <scope>NUCLEOTIDE SEQUENCE [LARGE SCALE GENOMIC DNA]</scope>
    <source>
        <strain evidence="2 3">NBRC 109810</strain>
    </source>
</reference>
<dbReference type="Proteomes" id="UP000325849">
    <property type="component" value="Unassembled WGS sequence"/>
</dbReference>
<dbReference type="RefSeq" id="WP_152895802.1">
    <property type="nucleotide sequence ID" value="NZ_VJZD01000488.1"/>
</dbReference>
<gene>
    <name evidence="2" type="ORF">FNH09_45955</name>
</gene>
<protein>
    <recommendedName>
        <fullName evidence="4">4Fe-4S Wbl-type domain-containing protein</fullName>
    </recommendedName>
</protein>
<organism evidence="2 3">
    <name type="scientific">Streptomyces adustus</name>
    <dbReference type="NCBI Taxonomy" id="1609272"/>
    <lineage>
        <taxon>Bacteria</taxon>
        <taxon>Bacillati</taxon>
        <taxon>Actinomycetota</taxon>
        <taxon>Actinomycetes</taxon>
        <taxon>Kitasatosporales</taxon>
        <taxon>Streptomycetaceae</taxon>
        <taxon>Streptomyces</taxon>
    </lineage>
</organism>
<feature type="region of interest" description="Disordered" evidence="1">
    <location>
        <begin position="72"/>
        <end position="93"/>
    </location>
</feature>
<accession>A0A5N8VU12</accession>
<keyword evidence="3" id="KW-1185">Reference proteome</keyword>
<name>A0A5N8VU12_9ACTN</name>
<evidence type="ECO:0000256" key="1">
    <source>
        <dbReference type="SAM" id="MobiDB-lite"/>
    </source>
</evidence>
<dbReference type="AlphaFoldDB" id="A0A5N8VU12"/>
<dbReference type="OrthoDB" id="3405904at2"/>
<sequence length="93" mass="10538">MTARARKTLVWEPGEIPAPGALLDWRDGRHFDHRHDRPCALCARPTPMRSHHGEPAHKTCAESWITAHPTEARLGRFASDTQPKRARDTDDHA</sequence>
<proteinExistence type="predicted"/>